<evidence type="ECO:0000313" key="1">
    <source>
        <dbReference type="EMBL" id="KAH6937763.1"/>
    </source>
</evidence>
<reference evidence="1" key="1">
    <citation type="submission" date="2020-05" db="EMBL/GenBank/DDBJ databases">
        <title>Large-scale comparative analyses of tick genomes elucidate their genetic diversity and vector capacities.</title>
        <authorList>
            <person name="Jia N."/>
            <person name="Wang J."/>
            <person name="Shi W."/>
            <person name="Du L."/>
            <person name="Sun Y."/>
            <person name="Zhan W."/>
            <person name="Jiang J."/>
            <person name="Wang Q."/>
            <person name="Zhang B."/>
            <person name="Ji P."/>
            <person name="Sakyi L.B."/>
            <person name="Cui X."/>
            <person name="Yuan T."/>
            <person name="Jiang B."/>
            <person name="Yang W."/>
            <person name="Lam T.T.-Y."/>
            <person name="Chang Q."/>
            <person name="Ding S."/>
            <person name="Wang X."/>
            <person name="Zhu J."/>
            <person name="Ruan X."/>
            <person name="Zhao L."/>
            <person name="Wei J."/>
            <person name="Que T."/>
            <person name="Du C."/>
            <person name="Cheng J."/>
            <person name="Dai P."/>
            <person name="Han X."/>
            <person name="Huang E."/>
            <person name="Gao Y."/>
            <person name="Liu J."/>
            <person name="Shao H."/>
            <person name="Ye R."/>
            <person name="Li L."/>
            <person name="Wei W."/>
            <person name="Wang X."/>
            <person name="Wang C."/>
            <person name="Yang T."/>
            <person name="Huo Q."/>
            <person name="Li W."/>
            <person name="Guo W."/>
            <person name="Chen H."/>
            <person name="Zhou L."/>
            <person name="Ni X."/>
            <person name="Tian J."/>
            <person name="Zhou Y."/>
            <person name="Sheng Y."/>
            <person name="Liu T."/>
            <person name="Pan Y."/>
            <person name="Xia L."/>
            <person name="Li J."/>
            <person name="Zhao F."/>
            <person name="Cao W."/>
        </authorList>
    </citation>
    <scope>NUCLEOTIDE SEQUENCE</scope>
    <source>
        <strain evidence="1">Hyas-2018</strain>
    </source>
</reference>
<evidence type="ECO:0000313" key="2">
    <source>
        <dbReference type="Proteomes" id="UP000821845"/>
    </source>
</evidence>
<comment type="caution">
    <text evidence="1">The sequence shown here is derived from an EMBL/GenBank/DDBJ whole genome shotgun (WGS) entry which is preliminary data.</text>
</comment>
<name>A0ACB7SSR7_HYAAI</name>
<dbReference type="Proteomes" id="UP000821845">
    <property type="component" value="Chromosome 2"/>
</dbReference>
<sequence length="326" mass="36268">MLKSELYRQIMHPQDWLSHVCLESEKPWAVPSRLRELRCFTSALTQVYWNQLRLSKCKPRKAKAVALHLIDELILDVLKKGACKCRQDALGVFTARTRKPGIPLSAIVTEQASWQKLVCGFFLQRALRGLVPKDPFAVQSLLVIVENLSSGFPSANAAFSVDIEDTFYSISQNELLKAVRELIESSGTVPFQNECGIPLGPFLELLGAYLRSTIVLYGDKTRGRCCIWPIASHFQGAGVRHVGLDRREAEKPAWFPQETQHLSWAPLVPRRVRSRVGSRPQTRTVAGHPAACPSLGPPENELPLGTSAGCHALPILRASRFMSRGP</sequence>
<accession>A0ACB7SSR7</accession>
<dbReference type="EMBL" id="CM023482">
    <property type="protein sequence ID" value="KAH6937763.1"/>
    <property type="molecule type" value="Genomic_DNA"/>
</dbReference>
<organism evidence="1 2">
    <name type="scientific">Hyalomma asiaticum</name>
    <name type="common">Tick</name>
    <dbReference type="NCBI Taxonomy" id="266040"/>
    <lineage>
        <taxon>Eukaryota</taxon>
        <taxon>Metazoa</taxon>
        <taxon>Ecdysozoa</taxon>
        <taxon>Arthropoda</taxon>
        <taxon>Chelicerata</taxon>
        <taxon>Arachnida</taxon>
        <taxon>Acari</taxon>
        <taxon>Parasitiformes</taxon>
        <taxon>Ixodida</taxon>
        <taxon>Ixodoidea</taxon>
        <taxon>Ixodidae</taxon>
        <taxon>Hyalomminae</taxon>
        <taxon>Hyalomma</taxon>
    </lineage>
</organism>
<protein>
    <submittedName>
        <fullName evidence="1">Uncharacterized protein</fullName>
    </submittedName>
</protein>
<gene>
    <name evidence="1" type="ORF">HPB50_004024</name>
</gene>
<keyword evidence="2" id="KW-1185">Reference proteome</keyword>
<proteinExistence type="predicted"/>